<evidence type="ECO:0000256" key="4">
    <source>
        <dbReference type="ARBA" id="ARBA00023136"/>
    </source>
</evidence>
<dbReference type="Pfam" id="PF09685">
    <property type="entry name" value="MamF_MmsF"/>
    <property type="match status" value="1"/>
</dbReference>
<proteinExistence type="predicted"/>
<protein>
    <submittedName>
        <fullName evidence="6">DUF4870 domain-containing protein</fullName>
    </submittedName>
</protein>
<dbReference type="InterPro" id="IPR019109">
    <property type="entry name" value="MamF_MmsF"/>
</dbReference>
<feature type="transmembrane region" description="Helical" evidence="5">
    <location>
        <begin position="14"/>
        <end position="34"/>
    </location>
</feature>
<feature type="transmembrane region" description="Helical" evidence="5">
    <location>
        <begin position="50"/>
        <end position="72"/>
    </location>
</feature>
<name>A0ABU7I6A7_9SPHI</name>
<evidence type="ECO:0000256" key="5">
    <source>
        <dbReference type="SAM" id="Phobius"/>
    </source>
</evidence>
<keyword evidence="2 5" id="KW-0812">Transmembrane</keyword>
<organism evidence="6 7">
    <name type="scientific">Pedobacter albus</name>
    <dbReference type="NCBI Taxonomy" id="3113905"/>
    <lineage>
        <taxon>Bacteria</taxon>
        <taxon>Pseudomonadati</taxon>
        <taxon>Bacteroidota</taxon>
        <taxon>Sphingobacteriia</taxon>
        <taxon>Sphingobacteriales</taxon>
        <taxon>Sphingobacteriaceae</taxon>
        <taxon>Pedobacter</taxon>
    </lineage>
</organism>
<accession>A0ABU7I6A7</accession>
<evidence type="ECO:0000313" key="6">
    <source>
        <dbReference type="EMBL" id="MEE1945012.1"/>
    </source>
</evidence>
<reference evidence="6 7" key="1">
    <citation type="submission" date="2024-01" db="EMBL/GenBank/DDBJ databases">
        <title>Pedobacter sp. nov., isolated from fresh soil.</title>
        <authorList>
            <person name="Le N.T.T."/>
        </authorList>
    </citation>
    <scope>NUCLEOTIDE SEQUENCE [LARGE SCALE GENOMIC DNA]</scope>
    <source>
        <strain evidence="6 7">KR3-3</strain>
    </source>
</reference>
<gene>
    <name evidence="6" type="ORF">VRU48_07835</name>
</gene>
<keyword evidence="4 5" id="KW-0472">Membrane</keyword>
<dbReference type="RefSeq" id="WP_330107366.1">
    <property type="nucleotide sequence ID" value="NZ_JAZDQT010000001.1"/>
</dbReference>
<dbReference type="EMBL" id="JAZDQT010000001">
    <property type="protein sequence ID" value="MEE1945012.1"/>
    <property type="molecule type" value="Genomic_DNA"/>
</dbReference>
<keyword evidence="3 5" id="KW-1133">Transmembrane helix</keyword>
<comment type="caution">
    <text evidence="6">The sequence shown here is derived from an EMBL/GenBank/DDBJ whole genome shotgun (WGS) entry which is preliminary data.</text>
</comment>
<dbReference type="Proteomes" id="UP001336835">
    <property type="component" value="Unassembled WGS sequence"/>
</dbReference>
<keyword evidence="7" id="KW-1185">Reference proteome</keyword>
<evidence type="ECO:0000256" key="1">
    <source>
        <dbReference type="ARBA" id="ARBA00004141"/>
    </source>
</evidence>
<sequence length="123" mass="13679">METQNFSTTDDGKAAAIVSYLSIIGWLIAYFALYKDKETELARYHLRQTLLFAIVSTVLYILLSIVLVPIIITTGLVFLGYLLNVLWLALAILWLIGLIGAIQGQKKPIPFIGEKAQSMFSSI</sequence>
<evidence type="ECO:0000256" key="3">
    <source>
        <dbReference type="ARBA" id="ARBA00022989"/>
    </source>
</evidence>
<evidence type="ECO:0000313" key="7">
    <source>
        <dbReference type="Proteomes" id="UP001336835"/>
    </source>
</evidence>
<comment type="subcellular location">
    <subcellularLocation>
        <location evidence="1">Membrane</location>
        <topology evidence="1">Multi-pass membrane protein</topology>
    </subcellularLocation>
</comment>
<evidence type="ECO:0000256" key="2">
    <source>
        <dbReference type="ARBA" id="ARBA00022692"/>
    </source>
</evidence>
<feature type="transmembrane region" description="Helical" evidence="5">
    <location>
        <begin position="78"/>
        <end position="102"/>
    </location>
</feature>